<dbReference type="InterPro" id="IPR023210">
    <property type="entry name" value="NADP_OxRdtase_dom"/>
</dbReference>
<gene>
    <name evidence="4" type="ORF">GCM10009789_32690</name>
</gene>
<evidence type="ECO:0000259" key="3">
    <source>
        <dbReference type="Pfam" id="PF00248"/>
    </source>
</evidence>
<keyword evidence="1" id="KW-0560">Oxidoreductase</keyword>
<evidence type="ECO:0000313" key="4">
    <source>
        <dbReference type="EMBL" id="GAA1576689.1"/>
    </source>
</evidence>
<keyword evidence="5" id="KW-1185">Reference proteome</keyword>
<dbReference type="InterPro" id="IPR036812">
    <property type="entry name" value="NAD(P)_OxRdtase_dom_sf"/>
</dbReference>
<evidence type="ECO:0000313" key="5">
    <source>
        <dbReference type="Proteomes" id="UP001500393"/>
    </source>
</evidence>
<reference evidence="5" key="1">
    <citation type="journal article" date="2019" name="Int. J. Syst. Evol. Microbiol.">
        <title>The Global Catalogue of Microorganisms (GCM) 10K type strain sequencing project: providing services to taxonomists for standard genome sequencing and annotation.</title>
        <authorList>
            <consortium name="The Broad Institute Genomics Platform"/>
            <consortium name="The Broad Institute Genome Sequencing Center for Infectious Disease"/>
            <person name="Wu L."/>
            <person name="Ma J."/>
        </authorList>
    </citation>
    <scope>NUCLEOTIDE SEQUENCE [LARGE SCALE GENOMIC DNA]</scope>
    <source>
        <strain evidence="5">JCM 14969</strain>
    </source>
</reference>
<comment type="caution">
    <text evidence="4">The sequence shown here is derived from an EMBL/GenBank/DDBJ whole genome shotgun (WGS) entry which is preliminary data.</text>
</comment>
<accession>A0ABP4PC94</accession>
<dbReference type="PANTHER" id="PTHR43625:SF40">
    <property type="entry name" value="ALDO-KETO REDUCTASE YAKC [NADP(+)]"/>
    <property type="match status" value="1"/>
</dbReference>
<organism evidence="4 5">
    <name type="scientific">Kribbella sancticallisti</name>
    <dbReference type="NCBI Taxonomy" id="460087"/>
    <lineage>
        <taxon>Bacteria</taxon>
        <taxon>Bacillati</taxon>
        <taxon>Actinomycetota</taxon>
        <taxon>Actinomycetes</taxon>
        <taxon>Propionibacteriales</taxon>
        <taxon>Kribbellaceae</taxon>
        <taxon>Kribbella</taxon>
    </lineage>
</organism>
<dbReference type="Pfam" id="PF00248">
    <property type="entry name" value="Aldo_ket_red"/>
    <property type="match status" value="1"/>
</dbReference>
<feature type="domain" description="NADP-dependent oxidoreductase" evidence="3">
    <location>
        <begin position="11"/>
        <end position="83"/>
    </location>
</feature>
<evidence type="ECO:0000256" key="2">
    <source>
        <dbReference type="SAM" id="MobiDB-lite"/>
    </source>
</evidence>
<dbReference type="SUPFAM" id="SSF51430">
    <property type="entry name" value="NAD(P)-linked oxidoreductase"/>
    <property type="match status" value="1"/>
</dbReference>
<dbReference type="InterPro" id="IPR050791">
    <property type="entry name" value="Aldo-Keto_reductase"/>
</dbReference>
<dbReference type="EMBL" id="BAAAOS010000019">
    <property type="protein sequence ID" value="GAA1576689.1"/>
    <property type="molecule type" value="Genomic_DNA"/>
</dbReference>
<sequence>MRSLGGLDVPAIGFGAMVLSPGVYGEIDDERAITAVRAAIAAGGTFIDTSDAYGDGGHNEQVVGRAIRGRREEITVATKFGLRPPGRVRRSGHVDSPTAHNLIR</sequence>
<feature type="region of interest" description="Disordered" evidence="2">
    <location>
        <begin position="85"/>
        <end position="104"/>
    </location>
</feature>
<dbReference type="Gene3D" id="3.20.20.100">
    <property type="entry name" value="NADP-dependent oxidoreductase domain"/>
    <property type="match status" value="1"/>
</dbReference>
<proteinExistence type="predicted"/>
<evidence type="ECO:0000256" key="1">
    <source>
        <dbReference type="ARBA" id="ARBA00023002"/>
    </source>
</evidence>
<dbReference type="PANTHER" id="PTHR43625">
    <property type="entry name" value="AFLATOXIN B1 ALDEHYDE REDUCTASE"/>
    <property type="match status" value="1"/>
</dbReference>
<protein>
    <recommendedName>
        <fullName evidence="3">NADP-dependent oxidoreductase domain-containing protein</fullName>
    </recommendedName>
</protein>
<name>A0ABP4PC94_9ACTN</name>
<dbReference type="Proteomes" id="UP001500393">
    <property type="component" value="Unassembled WGS sequence"/>
</dbReference>